<evidence type="ECO:0000256" key="1">
    <source>
        <dbReference type="SAM" id="MobiDB-lite"/>
    </source>
</evidence>
<dbReference type="InterPro" id="IPR016181">
    <property type="entry name" value="Acyl_CoA_acyltransferase"/>
</dbReference>
<comment type="caution">
    <text evidence="3">The sequence shown here is derived from an EMBL/GenBank/DDBJ whole genome shotgun (WGS) entry which is preliminary data.</text>
</comment>
<evidence type="ECO:0000313" key="3">
    <source>
        <dbReference type="EMBL" id="KAL1583402.1"/>
    </source>
</evidence>
<dbReference type="PANTHER" id="PTHR42791:SF17">
    <property type="entry name" value="ACETYLTRANSFERASE, GNAT FAMILY FAMILY (AFU_ORTHOLOGUE AFUA_8G05690)"/>
    <property type="match status" value="1"/>
</dbReference>
<dbReference type="Proteomes" id="UP000803884">
    <property type="component" value="Unassembled WGS sequence"/>
</dbReference>
<dbReference type="InterPro" id="IPR000182">
    <property type="entry name" value="GNAT_dom"/>
</dbReference>
<dbReference type="SUPFAM" id="SSF55729">
    <property type="entry name" value="Acyl-CoA N-acyltransferases (Nat)"/>
    <property type="match status" value="1"/>
</dbReference>
<evidence type="ECO:0000313" key="4">
    <source>
        <dbReference type="Proteomes" id="UP000803884"/>
    </source>
</evidence>
<evidence type="ECO:0000259" key="2">
    <source>
        <dbReference type="PROSITE" id="PS51186"/>
    </source>
</evidence>
<protein>
    <recommendedName>
        <fullName evidence="2">N-acetyltransferase domain-containing protein</fullName>
    </recommendedName>
</protein>
<sequence>MLELEPHHSHHSHHHHQDHMPGLQLYGSRCNPYTFPITRIPRPLFLDGLHSRQGNAFSRERFHAWAQASMQQSDDNAIQPHPAWPSERLRKPFVATAAFPADIPRLVEIEFAAFQDELVNHHLSYRDGSNPDHTNRTVEFYKSCMTHMRTNSLPAGSANHGASFVRRDSKVDLATPDSSTEGYRFRKVLDPQTGEIIAFAKSEITTLTDDDHASPLDVGHESEPEMNRAWFALNEKLHRSYCGFRKHLYFGMLATHPSYQHRGAATALMSELIAEADALGLEIYCEATRTGRPMYEKYGFVPVETLKFDPAAFGRHDLGVEVQTVMIRGVGGVWNGKRI</sequence>
<proteinExistence type="predicted"/>
<reference evidence="3 4" key="1">
    <citation type="journal article" date="2020" name="Microbiol. Resour. Announc.">
        <title>Draft Genome Sequence of a Cladosporium Species Isolated from the Mesophotic Ascidian Didemnum maculosum.</title>
        <authorList>
            <person name="Gioti A."/>
            <person name="Siaperas R."/>
            <person name="Nikolaivits E."/>
            <person name="Le Goff G."/>
            <person name="Ouazzani J."/>
            <person name="Kotoulas G."/>
            <person name="Topakas E."/>
        </authorList>
    </citation>
    <scope>NUCLEOTIDE SEQUENCE [LARGE SCALE GENOMIC DNA]</scope>
    <source>
        <strain evidence="3 4">TM138-S3</strain>
    </source>
</reference>
<accession>A0AB34KHZ7</accession>
<dbReference type="GO" id="GO:0016747">
    <property type="term" value="F:acyltransferase activity, transferring groups other than amino-acyl groups"/>
    <property type="evidence" value="ECO:0007669"/>
    <property type="project" value="InterPro"/>
</dbReference>
<dbReference type="CDD" id="cd04301">
    <property type="entry name" value="NAT_SF"/>
    <property type="match status" value="1"/>
</dbReference>
<dbReference type="PROSITE" id="PS51186">
    <property type="entry name" value="GNAT"/>
    <property type="match status" value="1"/>
</dbReference>
<dbReference type="Gene3D" id="3.40.630.30">
    <property type="match status" value="1"/>
</dbReference>
<feature type="compositionally biased region" description="Basic residues" evidence="1">
    <location>
        <begin position="8"/>
        <end position="17"/>
    </location>
</feature>
<feature type="domain" description="N-acetyltransferase" evidence="2">
    <location>
        <begin position="186"/>
        <end position="319"/>
    </location>
</feature>
<dbReference type="InterPro" id="IPR052523">
    <property type="entry name" value="Trichothecene_AcTrans"/>
</dbReference>
<dbReference type="AlphaFoldDB" id="A0AB34KHZ7"/>
<dbReference type="GeneID" id="96009063"/>
<feature type="region of interest" description="Disordered" evidence="1">
    <location>
        <begin position="1"/>
        <end position="20"/>
    </location>
</feature>
<dbReference type="EMBL" id="JAAQHG020000035">
    <property type="protein sequence ID" value="KAL1583402.1"/>
    <property type="molecule type" value="Genomic_DNA"/>
</dbReference>
<gene>
    <name evidence="3" type="ORF">WHR41_07621</name>
</gene>
<dbReference type="PANTHER" id="PTHR42791">
    <property type="entry name" value="GNAT FAMILY ACETYLTRANSFERASE"/>
    <property type="match status" value="1"/>
</dbReference>
<name>A0AB34KHZ7_9PEZI</name>
<dbReference type="RefSeq" id="XP_069226509.1">
    <property type="nucleotide sequence ID" value="XM_069376225.1"/>
</dbReference>
<organism evidence="3 4">
    <name type="scientific">Cladosporium halotolerans</name>
    <dbReference type="NCBI Taxonomy" id="1052096"/>
    <lineage>
        <taxon>Eukaryota</taxon>
        <taxon>Fungi</taxon>
        <taxon>Dikarya</taxon>
        <taxon>Ascomycota</taxon>
        <taxon>Pezizomycotina</taxon>
        <taxon>Dothideomycetes</taxon>
        <taxon>Dothideomycetidae</taxon>
        <taxon>Cladosporiales</taxon>
        <taxon>Cladosporiaceae</taxon>
        <taxon>Cladosporium</taxon>
    </lineage>
</organism>
<dbReference type="Pfam" id="PF13673">
    <property type="entry name" value="Acetyltransf_10"/>
    <property type="match status" value="1"/>
</dbReference>
<keyword evidence="4" id="KW-1185">Reference proteome</keyword>